<dbReference type="AlphaFoldDB" id="A0A1D6FQQ2"/>
<feature type="compositionally biased region" description="Low complexity" evidence="1">
    <location>
        <begin position="19"/>
        <end position="30"/>
    </location>
</feature>
<protein>
    <submittedName>
        <fullName evidence="2">Uncharacterized protein</fullName>
    </submittedName>
</protein>
<evidence type="ECO:0000256" key="1">
    <source>
        <dbReference type="SAM" id="MobiDB-lite"/>
    </source>
</evidence>
<sequence length="138" mass="15358">MSEHPASRSSLRLRPTRSPPSGSAASTSPPTRRRRRGPHPCTSARRRLHIRMPSPPTSPTRRLRRRRSRCAAPGSAPSAGARARCWGRRPAHGTPPPPLPLGWLLAVVPSAATKRCCRRSSVSQRRCRQSWILRRPCL</sequence>
<feature type="region of interest" description="Disordered" evidence="1">
    <location>
        <begin position="1"/>
        <end position="100"/>
    </location>
</feature>
<proteinExistence type="predicted"/>
<name>A0A1D6FQQ2_MAIZE</name>
<dbReference type="EMBL" id="CM000784">
    <property type="protein sequence ID" value="AQK93952.1"/>
    <property type="molecule type" value="Genomic_DNA"/>
</dbReference>
<organism evidence="2">
    <name type="scientific">Zea mays</name>
    <name type="common">Maize</name>
    <dbReference type="NCBI Taxonomy" id="4577"/>
    <lineage>
        <taxon>Eukaryota</taxon>
        <taxon>Viridiplantae</taxon>
        <taxon>Streptophyta</taxon>
        <taxon>Embryophyta</taxon>
        <taxon>Tracheophyta</taxon>
        <taxon>Spermatophyta</taxon>
        <taxon>Magnoliopsida</taxon>
        <taxon>Liliopsida</taxon>
        <taxon>Poales</taxon>
        <taxon>Poaceae</taxon>
        <taxon>PACMAD clade</taxon>
        <taxon>Panicoideae</taxon>
        <taxon>Andropogonodae</taxon>
        <taxon>Andropogoneae</taxon>
        <taxon>Tripsacinae</taxon>
        <taxon>Zea</taxon>
    </lineage>
</organism>
<accession>A0A1D6FQQ2</accession>
<feature type="compositionally biased region" description="Basic residues" evidence="1">
    <location>
        <begin position="31"/>
        <end position="50"/>
    </location>
</feature>
<reference evidence="2" key="1">
    <citation type="submission" date="2015-12" db="EMBL/GenBank/DDBJ databases">
        <title>Update maize B73 reference genome by single molecule sequencing technologies.</title>
        <authorList>
            <consortium name="Maize Genome Sequencing Project"/>
            <person name="Ware D."/>
        </authorList>
    </citation>
    <scope>NUCLEOTIDE SEQUENCE</scope>
    <source>
        <tissue evidence="2">Seedling</tissue>
    </source>
</reference>
<gene>
    <name evidence="2" type="ORF">ZEAMMB73_Zm00001d010381</name>
</gene>
<feature type="compositionally biased region" description="Low complexity" evidence="1">
    <location>
        <begin position="70"/>
        <end position="84"/>
    </location>
</feature>
<evidence type="ECO:0000313" key="2">
    <source>
        <dbReference type="EMBL" id="AQK93952.1"/>
    </source>
</evidence>